<evidence type="ECO:0000313" key="2">
    <source>
        <dbReference type="Proteomes" id="UP000199072"/>
    </source>
</evidence>
<keyword evidence="2" id="KW-1185">Reference proteome</keyword>
<dbReference type="OrthoDB" id="194359at2"/>
<accession>A0A1G7G8B4</accession>
<sequence length="188" mass="21320">MKQHSGMKGYDIVVLLKVLSMAEGWSSSDLADSLFISKSKINESLNRSKIARLLSVDQRMVHRNAFYELIVHGLKYVFPTQAGERAVGVTTGHSSPILKAYFIFEESDQYVWPSAYGKTEGYAIQPFYPEQPLAALSDQLLYDKLALIDAIRAGRTRERNKAAELLKEIFMARYGTIIESRRITTKHQ</sequence>
<dbReference type="EMBL" id="FNAI01000010">
    <property type="protein sequence ID" value="SDE84343.1"/>
    <property type="molecule type" value="Genomic_DNA"/>
</dbReference>
<reference evidence="1 2" key="1">
    <citation type="submission" date="2016-10" db="EMBL/GenBank/DDBJ databases">
        <authorList>
            <person name="de Groot N.N."/>
        </authorList>
    </citation>
    <scope>NUCLEOTIDE SEQUENCE [LARGE SCALE GENOMIC DNA]</scope>
    <source>
        <strain evidence="1 2">47C3B</strain>
    </source>
</reference>
<name>A0A1G7G8B4_9SPHI</name>
<organism evidence="1 2">
    <name type="scientific">Mucilaginibacter pineti</name>
    <dbReference type="NCBI Taxonomy" id="1391627"/>
    <lineage>
        <taxon>Bacteria</taxon>
        <taxon>Pseudomonadati</taxon>
        <taxon>Bacteroidota</taxon>
        <taxon>Sphingobacteriia</taxon>
        <taxon>Sphingobacteriales</taxon>
        <taxon>Sphingobacteriaceae</taxon>
        <taxon>Mucilaginibacter</taxon>
    </lineage>
</organism>
<dbReference type="STRING" id="1391627.SAMN05216464_11017"/>
<proteinExistence type="predicted"/>
<protein>
    <submittedName>
        <fullName evidence="1">Uncharacterized protein</fullName>
    </submittedName>
</protein>
<dbReference type="AlphaFoldDB" id="A0A1G7G8B4"/>
<dbReference type="Proteomes" id="UP000199072">
    <property type="component" value="Unassembled WGS sequence"/>
</dbReference>
<evidence type="ECO:0000313" key="1">
    <source>
        <dbReference type="EMBL" id="SDE84343.1"/>
    </source>
</evidence>
<dbReference type="RefSeq" id="WP_091151813.1">
    <property type="nucleotide sequence ID" value="NZ_FNAI01000010.1"/>
</dbReference>
<gene>
    <name evidence="1" type="ORF">SAMN05216464_11017</name>
</gene>